<feature type="region of interest" description="Disordered" evidence="1">
    <location>
        <begin position="43"/>
        <end position="69"/>
    </location>
</feature>
<evidence type="ECO:0000313" key="3">
    <source>
        <dbReference type="Proteomes" id="UP000676325"/>
    </source>
</evidence>
<proteinExistence type="predicted"/>
<dbReference type="AlphaFoldDB" id="A0A941EH76"/>
<comment type="caution">
    <text evidence="2">The sequence shown here is derived from an EMBL/GenBank/DDBJ whole genome shotgun (WGS) entry which is preliminary data.</text>
</comment>
<dbReference type="RefSeq" id="WP_212521578.1">
    <property type="nucleotide sequence ID" value="NZ_JAGSOH010000133.1"/>
</dbReference>
<evidence type="ECO:0000313" key="2">
    <source>
        <dbReference type="EMBL" id="MBR7830452.1"/>
    </source>
</evidence>
<reference evidence="2" key="1">
    <citation type="submission" date="2021-04" db="EMBL/GenBank/DDBJ databases">
        <title>Genome based classification of Actinospica acidithermotolerans sp. nov., an actinobacterium isolated from an Indonesian hot spring.</title>
        <authorList>
            <person name="Kusuma A.B."/>
            <person name="Putra K.E."/>
            <person name="Nafisah S."/>
            <person name="Loh J."/>
            <person name="Nouioui I."/>
            <person name="Goodfellow M."/>
        </authorList>
    </citation>
    <scope>NUCLEOTIDE SEQUENCE</scope>
    <source>
        <strain evidence="2">MGRD01-02</strain>
    </source>
</reference>
<name>A0A941EH76_9ACTN</name>
<evidence type="ECO:0000256" key="1">
    <source>
        <dbReference type="SAM" id="MobiDB-lite"/>
    </source>
</evidence>
<gene>
    <name evidence="2" type="ORF">KDK95_29395</name>
</gene>
<protein>
    <submittedName>
        <fullName evidence="2">Uncharacterized protein</fullName>
    </submittedName>
</protein>
<dbReference type="Proteomes" id="UP000676325">
    <property type="component" value="Unassembled WGS sequence"/>
</dbReference>
<organism evidence="2 3">
    <name type="scientific">Actinospica acidithermotolerans</name>
    <dbReference type="NCBI Taxonomy" id="2828514"/>
    <lineage>
        <taxon>Bacteria</taxon>
        <taxon>Bacillati</taxon>
        <taxon>Actinomycetota</taxon>
        <taxon>Actinomycetes</taxon>
        <taxon>Catenulisporales</taxon>
        <taxon>Actinospicaceae</taxon>
        <taxon>Actinospica</taxon>
    </lineage>
</organism>
<accession>A0A941EH76</accession>
<feature type="compositionally biased region" description="Basic and acidic residues" evidence="1">
    <location>
        <begin position="46"/>
        <end position="66"/>
    </location>
</feature>
<dbReference type="EMBL" id="JAGSOH010000133">
    <property type="protein sequence ID" value="MBR7830452.1"/>
    <property type="molecule type" value="Genomic_DNA"/>
</dbReference>
<sequence length="100" mass="11031">MDPTDPVFYRLPARMLEVGMSTDDGQDILTLMPGDEWIIASVYTPRPDDPEQDEANRGETESRMYRPGEPVDLAVFADTLVDGSGLPEAELVEHPQDPAA</sequence>
<keyword evidence="3" id="KW-1185">Reference proteome</keyword>